<feature type="region of interest" description="Disordered" evidence="1">
    <location>
        <begin position="61"/>
        <end position="84"/>
    </location>
</feature>
<name>A0A162GMD0_9MICO</name>
<dbReference type="EMBL" id="LIIN01000184">
    <property type="protein sequence ID" value="KZX19868.1"/>
    <property type="molecule type" value="Genomic_DNA"/>
</dbReference>
<organism evidence="2 3">
    <name type="scientific">Rathayibacter tanaceti</name>
    <dbReference type="NCBI Taxonomy" id="1671680"/>
    <lineage>
        <taxon>Bacteria</taxon>
        <taxon>Bacillati</taxon>
        <taxon>Actinomycetota</taxon>
        <taxon>Actinomycetes</taxon>
        <taxon>Micrococcales</taxon>
        <taxon>Microbacteriaceae</taxon>
        <taxon>Rathayibacter</taxon>
    </lineage>
</organism>
<feature type="region of interest" description="Disordered" evidence="1">
    <location>
        <begin position="328"/>
        <end position="358"/>
    </location>
</feature>
<gene>
    <name evidence="2" type="ORF">ACH61_03030</name>
</gene>
<accession>A0A162GMD0</accession>
<protein>
    <submittedName>
        <fullName evidence="2">Uncharacterized protein</fullName>
    </submittedName>
</protein>
<sequence>MHIRHLVRDVAVHAAPVPVAGGLLPGGEHEVHPALEQGLGVGEHAVDAAHAELVELRGRAGDAPEDPVAPGVLVGGAEDRGGRPRAEGEARELTHEVLAVHALAAEAIDGVDLDLVGVLAVDDHGVADLTRVDELRGEGHAVHEPEAGVGDVEVDGRRGQSQTVVQAHGDRRLEMLARDRGVDDEPDLIGADARLIQSPLARVDRCRVETLLGAPVAALVHPGDALEQARGESEAFQRRSQARIDLGRGGHSRSHRGRDGQQCDVAVRGRCVSVQRNSLSSCRSWHVPPRFYAVVRSALPERALDTAGKRPRGTRVAFRPALAGIGGGQSYRERAVNPPSAERLGHQGGGPTAPNHGS</sequence>
<dbReference type="Proteomes" id="UP000076717">
    <property type="component" value="Unassembled WGS sequence"/>
</dbReference>
<dbReference type="AlphaFoldDB" id="A0A162GMD0"/>
<proteinExistence type="predicted"/>
<comment type="caution">
    <text evidence="2">The sequence shown here is derived from an EMBL/GenBank/DDBJ whole genome shotgun (WGS) entry which is preliminary data.</text>
</comment>
<reference evidence="2 3" key="1">
    <citation type="submission" date="2015-08" db="EMBL/GenBank/DDBJ databases">
        <title>Draft Genome Sequence of Rathayibacter sp. Strain VKM Ac-2596 Isolated from Leaf Gall Induced by Plant-Parasitic Nematodes.</title>
        <authorList>
            <person name="Vasilenko O.V."/>
            <person name="Starodumova I.P."/>
            <person name="Tarlachkov S.V."/>
            <person name="Dorofeeva L.V."/>
            <person name="Evtushenko L.I."/>
        </authorList>
    </citation>
    <scope>NUCLEOTIDE SEQUENCE [LARGE SCALE GENOMIC DNA]</scope>
    <source>
        <strain evidence="2 3">VKM Ac-2596</strain>
    </source>
</reference>
<keyword evidence="3" id="KW-1185">Reference proteome</keyword>
<evidence type="ECO:0000256" key="1">
    <source>
        <dbReference type="SAM" id="MobiDB-lite"/>
    </source>
</evidence>
<evidence type="ECO:0000313" key="3">
    <source>
        <dbReference type="Proteomes" id="UP000076717"/>
    </source>
</evidence>
<evidence type="ECO:0000313" key="2">
    <source>
        <dbReference type="EMBL" id="KZX19868.1"/>
    </source>
</evidence>